<dbReference type="OrthoDB" id="883995at2"/>
<comment type="caution">
    <text evidence="1">The sequence shown here is derived from an EMBL/GenBank/DDBJ whole genome shotgun (WGS) entry which is preliminary data.</text>
</comment>
<sequence>MLIISVLACNEAGNNSDEDSTVAVPAASERIAALTEEETDTIVQTKEDLPWEKMEVFHFSKALIDHKVPLFTSEHRFTAALGAADSISTPAYDGICASQFEEEFLFFYKDGSCFEKFRDSLACEEFVLTTGHTITCNGITFSRNTTWAEVKKYYPNAVQQAENEGRTDMVTLRDSDNMNSDSSVRLYFENGKLVRIENFIPC</sequence>
<name>A0A433W8L7_9BACT</name>
<reference evidence="1" key="1">
    <citation type="submission" date="2020-05" db="EMBL/GenBank/DDBJ databases">
        <title>Chitinophaga laudate sp. nov., isolated from a tropical peat swamp.</title>
        <authorList>
            <person name="Goh C.B.S."/>
            <person name="Lee M.S."/>
            <person name="Parimannan S."/>
            <person name="Pasbakhsh P."/>
            <person name="Yule C.M."/>
            <person name="Rajandas H."/>
            <person name="Loke S."/>
            <person name="Croft L."/>
            <person name="Tan J.B.L."/>
        </authorList>
    </citation>
    <scope>NUCLEOTIDE SEQUENCE</scope>
    <source>
        <strain evidence="1">Mgbs1</strain>
    </source>
</reference>
<dbReference type="EMBL" id="RIAR02000001">
    <property type="protein sequence ID" value="NSL90089.1"/>
    <property type="molecule type" value="Genomic_DNA"/>
</dbReference>
<proteinExistence type="predicted"/>
<accession>A0A433W8L7</accession>
<evidence type="ECO:0000313" key="2">
    <source>
        <dbReference type="Proteomes" id="UP000281028"/>
    </source>
</evidence>
<gene>
    <name evidence="1" type="ORF">ECE50_024855</name>
</gene>
<dbReference type="AlphaFoldDB" id="A0A433W8L7"/>
<dbReference type="Proteomes" id="UP000281028">
    <property type="component" value="Unassembled WGS sequence"/>
</dbReference>
<keyword evidence="2" id="KW-1185">Reference proteome</keyword>
<protein>
    <submittedName>
        <fullName evidence="1">Uncharacterized protein</fullName>
    </submittedName>
</protein>
<organism evidence="1 2">
    <name type="scientific">Chitinophaga solisilvae</name>
    <dbReference type="NCBI Taxonomy" id="1233460"/>
    <lineage>
        <taxon>Bacteria</taxon>
        <taxon>Pseudomonadati</taxon>
        <taxon>Bacteroidota</taxon>
        <taxon>Chitinophagia</taxon>
        <taxon>Chitinophagales</taxon>
        <taxon>Chitinophagaceae</taxon>
        <taxon>Chitinophaga</taxon>
    </lineage>
</organism>
<evidence type="ECO:0000313" key="1">
    <source>
        <dbReference type="EMBL" id="NSL90089.1"/>
    </source>
</evidence>